<comment type="similarity">
    <text evidence="2">Belongs to the bacterial solute-binding protein 2 family.</text>
</comment>
<dbReference type="GO" id="GO:0030313">
    <property type="term" value="C:cell envelope"/>
    <property type="evidence" value="ECO:0007669"/>
    <property type="project" value="UniProtKB-SubCell"/>
</dbReference>
<dbReference type="Proteomes" id="UP000192775">
    <property type="component" value="Chromosome"/>
</dbReference>
<comment type="subcellular location">
    <subcellularLocation>
        <location evidence="1">Cell envelope</location>
    </subcellularLocation>
</comment>
<proteinExistence type="inferred from homology"/>
<dbReference type="Pfam" id="PF13407">
    <property type="entry name" value="Peripla_BP_4"/>
    <property type="match status" value="1"/>
</dbReference>
<evidence type="ECO:0000256" key="1">
    <source>
        <dbReference type="ARBA" id="ARBA00004196"/>
    </source>
</evidence>
<dbReference type="EMBL" id="CP020715">
    <property type="protein sequence ID" value="ARJ06584.1"/>
    <property type="molecule type" value="Genomic_DNA"/>
</dbReference>
<organism evidence="6 7">
    <name type="scientific">Cnuibacter physcomitrellae</name>
    <dbReference type="NCBI Taxonomy" id="1619308"/>
    <lineage>
        <taxon>Bacteria</taxon>
        <taxon>Bacillati</taxon>
        <taxon>Actinomycetota</taxon>
        <taxon>Actinomycetes</taxon>
        <taxon>Micrococcales</taxon>
        <taxon>Microbacteriaceae</taxon>
        <taxon>Cnuibacter</taxon>
    </lineage>
</organism>
<name>A0A1X9LN07_9MICO</name>
<reference evidence="6 7" key="1">
    <citation type="submission" date="2017-04" db="EMBL/GenBank/DDBJ databases">
        <authorList>
            <person name="Afonso C.L."/>
            <person name="Miller P.J."/>
            <person name="Scott M.A."/>
            <person name="Spackman E."/>
            <person name="Goraichik I."/>
            <person name="Dimitrov K.M."/>
            <person name="Suarez D.L."/>
            <person name="Swayne D.E."/>
        </authorList>
    </citation>
    <scope>NUCLEOTIDE SEQUENCE [LARGE SCALE GENOMIC DNA]</scope>
    <source>
        <strain evidence="7">XA(T)</strain>
    </source>
</reference>
<evidence type="ECO:0000256" key="3">
    <source>
        <dbReference type="ARBA" id="ARBA00022729"/>
    </source>
</evidence>
<evidence type="ECO:0000259" key="5">
    <source>
        <dbReference type="Pfam" id="PF13407"/>
    </source>
</evidence>
<evidence type="ECO:0000256" key="4">
    <source>
        <dbReference type="SAM" id="SignalP"/>
    </source>
</evidence>
<dbReference type="AlphaFoldDB" id="A0A1X9LN07"/>
<dbReference type="STRING" id="1619308.B5808_16155"/>
<dbReference type="Gene3D" id="3.40.50.2300">
    <property type="match status" value="2"/>
</dbReference>
<dbReference type="GO" id="GO:0030246">
    <property type="term" value="F:carbohydrate binding"/>
    <property type="evidence" value="ECO:0007669"/>
    <property type="project" value="UniProtKB-ARBA"/>
</dbReference>
<evidence type="ECO:0000313" key="6">
    <source>
        <dbReference type="EMBL" id="ARJ06584.1"/>
    </source>
</evidence>
<dbReference type="PROSITE" id="PS51257">
    <property type="entry name" value="PROKAR_LIPOPROTEIN"/>
    <property type="match status" value="1"/>
</dbReference>
<evidence type="ECO:0000256" key="2">
    <source>
        <dbReference type="ARBA" id="ARBA00007639"/>
    </source>
</evidence>
<dbReference type="PANTHER" id="PTHR46847:SF1">
    <property type="entry name" value="D-ALLOSE-BINDING PERIPLASMIC PROTEIN-RELATED"/>
    <property type="match status" value="1"/>
</dbReference>
<keyword evidence="7" id="KW-1185">Reference proteome</keyword>
<dbReference type="CDD" id="cd01536">
    <property type="entry name" value="PBP1_ABC_sugar_binding-like"/>
    <property type="match status" value="1"/>
</dbReference>
<gene>
    <name evidence="6" type="ORF">B5808_16155</name>
</gene>
<dbReference type="KEGG" id="cphy:B5808_16155"/>
<keyword evidence="3 4" id="KW-0732">Signal</keyword>
<dbReference type="InterPro" id="IPR025997">
    <property type="entry name" value="SBP_2_dom"/>
</dbReference>
<sequence>MTMKKRYALTALVAAAALALSGCSDPGTSAGSTSGSGQKTLGIVALVATDALNAAVINGATEAAEAAGWAVTVTDTQGSPDKANAAMTAFSTTQKVDAILVSAFASTAIGAGLQSAIAANIPVVSWGGELVDGIVATTSAQKVGEDSVNAMLEDFGNKGDVLALTYHTGVLCLYRGIAFDDAMKDEPDISITANEVAIPGQVEDGTAFTSAWLASHPKDGTPYAVWGAWDEPGMGAIAALKQAGRDDVKVYSINGAPNALQAVKDGTMTQIIWQDGYTEGQELFQAVLDSEAAGDSWEPKTIDVPGVLVDSSTIDQFLKDHPDALT</sequence>
<protein>
    <recommendedName>
        <fullName evidence="5">Periplasmic binding protein domain-containing protein</fullName>
    </recommendedName>
</protein>
<feature type="chain" id="PRO_5038397432" description="Periplasmic binding protein domain-containing protein" evidence="4">
    <location>
        <begin position="25"/>
        <end position="326"/>
    </location>
</feature>
<dbReference type="PANTHER" id="PTHR46847">
    <property type="entry name" value="D-ALLOSE-BINDING PERIPLASMIC PROTEIN-RELATED"/>
    <property type="match status" value="1"/>
</dbReference>
<feature type="signal peptide" evidence="4">
    <location>
        <begin position="1"/>
        <end position="24"/>
    </location>
</feature>
<feature type="domain" description="Periplasmic binding protein" evidence="5">
    <location>
        <begin position="48"/>
        <end position="288"/>
    </location>
</feature>
<dbReference type="SUPFAM" id="SSF53822">
    <property type="entry name" value="Periplasmic binding protein-like I"/>
    <property type="match status" value="1"/>
</dbReference>
<accession>A0A1X9LN07</accession>
<dbReference type="InterPro" id="IPR028082">
    <property type="entry name" value="Peripla_BP_I"/>
</dbReference>
<evidence type="ECO:0000313" key="7">
    <source>
        <dbReference type="Proteomes" id="UP000192775"/>
    </source>
</evidence>